<feature type="region of interest" description="Disordered" evidence="1">
    <location>
        <begin position="756"/>
        <end position="775"/>
    </location>
</feature>
<dbReference type="CDD" id="cd00038">
    <property type="entry name" value="CAP_ED"/>
    <property type="match status" value="1"/>
</dbReference>
<dbReference type="PROSITE" id="PS00889">
    <property type="entry name" value="CNMP_BINDING_2"/>
    <property type="match status" value="1"/>
</dbReference>
<accession>Q232Z8</accession>
<dbReference type="InterPro" id="IPR018488">
    <property type="entry name" value="cNMP-bd_CS"/>
</dbReference>
<dbReference type="Gene3D" id="2.60.120.10">
    <property type="entry name" value="Jelly Rolls"/>
    <property type="match status" value="2"/>
</dbReference>
<dbReference type="PROSITE" id="PS50042">
    <property type="entry name" value="CNMP_BINDING_3"/>
    <property type="match status" value="2"/>
</dbReference>
<evidence type="ECO:0000313" key="3">
    <source>
        <dbReference type="EMBL" id="EAR91682.2"/>
    </source>
</evidence>
<dbReference type="InterPro" id="IPR014710">
    <property type="entry name" value="RmlC-like_jellyroll"/>
</dbReference>
<evidence type="ECO:0000256" key="1">
    <source>
        <dbReference type="SAM" id="MobiDB-lite"/>
    </source>
</evidence>
<dbReference type="AlphaFoldDB" id="Q232Z8"/>
<dbReference type="InParanoid" id="Q232Z8"/>
<dbReference type="PANTHER" id="PTHR23011:SF28">
    <property type="entry name" value="CYCLIC NUCLEOTIDE-BINDING DOMAIN CONTAINING PROTEIN"/>
    <property type="match status" value="1"/>
</dbReference>
<dbReference type="PANTHER" id="PTHR23011">
    <property type="entry name" value="CYCLIC NUCLEOTIDE-BINDING DOMAIN CONTAINING PROTEIN"/>
    <property type="match status" value="1"/>
</dbReference>
<sequence length="1155" mass="135826">MFKNHNKQEQIKYISDDNYFPKKYIELTTADLDTIKNPDKVMESIQKQKNDYEQRMLNLELTYIMLNDPVQQLVFVDIIQKNAFSNIQLKFIKDFVCQFSIFKNNQKLNEQSQELDVKLLLRHLKLEKFDKRQVIFEYGELGQKYYMLLKGKVLLFIPKGIENDTQTQYVKVNQLSEEEQYYKKKFPNMFNKKKIIPGESFGEISLLTNQTRTATMVCGEESWLLTLNKEGFDKLIGHIHTQQDLKNTQFLQKFEMIQCLSNNKVHSMLHNITTQKYNYNNIIYTEGQEADKIYFIKSGVVEISKLSLIQETNQTIPNIQEEFESDISKMSQTLQSSQKLQRLYSLNRNNKINDKMQKYKRVKIAILTENSYFGHQEANQDIDTNHTQTRKYQAKCISEELELMVIQKKILLQYLSNSKDGLQVFFSTQQRQIQWKDQNLKEQIKILSLVKQQNLRSRKSESSFQSFQCNSYNNFEQNFPELDEESSSKLNAQQKRQFYLTRRDQNNTLTKNYSLKSFSQETSASNQGKLFELSERKSLRNNMSMFFAKQNKTQEYDQNYPQMLLKTQQNYSNDERSTKKIHTNLQSLEGHDFYNPDKLEKTTSLFCQTNDKNIKHQAQKSNIFKFTEGEQIDTSLHATASPNQNDKKKNSIQIKDFLNNENQTTKETISYQNNSLQEEEEEVDGQVQKSIHNKSQIDQRKLIKSCSFKQKFKALNISNCNPIKSNSQIYQQQEPCDQIVSPLEIQNNLKTTYLQRKKSNFSSSDQSTPQTNRKQDLLQSISQIGKQHKQQLQETIILVDSIHFDSSITSTQQNTNKDYFTVSKNYGYISDRRTGNTNINTTTTNYDSDISKDSPQKAISPYYFYTTTTKKQNIKQINSNRHQSQQFQNPSAQLSYYYNKNKSIIETNNLDQHQNNTQSPQSVQILKSQSQIQQDINSQQVFGDFKQYYAKNLYYITSLKEQIFETISKQSPPQNRQGLFYDIDLDLKNSHNIKKQKLDEKFGLTLREDPQISFQQSQCQNNSIQQAKVKNSFSINKNQSSQHQCENQKKEKIFSDVVTQNIKCNVIKNRKTMFHIQLKDSIQEINNNQLQDYSQLKASDQQCQQQINQLSQFPILYDNTKKLLDKQKIFPQTARLNLQNIEIAQHKQNFSKSPR</sequence>
<evidence type="ECO:0000259" key="2">
    <source>
        <dbReference type="PROSITE" id="PS50042"/>
    </source>
</evidence>
<gene>
    <name evidence="3" type="ORF">TTHERM_00394550</name>
</gene>
<dbReference type="InterPro" id="IPR018490">
    <property type="entry name" value="cNMP-bd_dom_sf"/>
</dbReference>
<dbReference type="EMBL" id="GG662770">
    <property type="protein sequence ID" value="EAR91682.2"/>
    <property type="molecule type" value="Genomic_DNA"/>
</dbReference>
<feature type="domain" description="Cyclic nucleotide-binding" evidence="2">
    <location>
        <begin position="108"/>
        <end position="253"/>
    </location>
</feature>
<dbReference type="HOGENOM" id="CLU_277376_0_0_1"/>
<organism evidence="3 4">
    <name type="scientific">Tetrahymena thermophila (strain SB210)</name>
    <dbReference type="NCBI Taxonomy" id="312017"/>
    <lineage>
        <taxon>Eukaryota</taxon>
        <taxon>Sar</taxon>
        <taxon>Alveolata</taxon>
        <taxon>Ciliophora</taxon>
        <taxon>Intramacronucleata</taxon>
        <taxon>Oligohymenophorea</taxon>
        <taxon>Hymenostomatida</taxon>
        <taxon>Tetrahymenina</taxon>
        <taxon>Tetrahymenidae</taxon>
        <taxon>Tetrahymena</taxon>
    </lineage>
</organism>
<dbReference type="OrthoDB" id="312042at2759"/>
<dbReference type="InterPro" id="IPR000595">
    <property type="entry name" value="cNMP-bd_dom"/>
</dbReference>
<dbReference type="Proteomes" id="UP000009168">
    <property type="component" value="Unassembled WGS sequence"/>
</dbReference>
<dbReference type="eggNOG" id="KOG1113">
    <property type="taxonomic scope" value="Eukaryota"/>
</dbReference>
<protein>
    <submittedName>
        <fullName evidence="3">Cyclic nucleotide-binding domain protein</fullName>
    </submittedName>
</protein>
<keyword evidence="4" id="KW-1185">Reference proteome</keyword>
<proteinExistence type="predicted"/>
<evidence type="ECO:0000313" key="4">
    <source>
        <dbReference type="Proteomes" id="UP000009168"/>
    </source>
</evidence>
<dbReference type="STRING" id="312017.Q232Z8"/>
<dbReference type="SUPFAM" id="SSF51206">
    <property type="entry name" value="cAMP-binding domain-like"/>
    <property type="match status" value="2"/>
</dbReference>
<dbReference type="KEGG" id="tet:TTHERM_00394550"/>
<feature type="domain" description="Cyclic nucleotide-binding" evidence="2">
    <location>
        <begin position="256"/>
        <end position="303"/>
    </location>
</feature>
<dbReference type="RefSeq" id="XP_001011927.2">
    <property type="nucleotide sequence ID" value="XM_001011927.2"/>
</dbReference>
<dbReference type="Pfam" id="PF00027">
    <property type="entry name" value="cNMP_binding"/>
    <property type="match status" value="1"/>
</dbReference>
<reference evidence="4" key="1">
    <citation type="journal article" date="2006" name="PLoS Biol.">
        <title>Macronuclear genome sequence of the ciliate Tetrahymena thermophila, a model eukaryote.</title>
        <authorList>
            <person name="Eisen J.A."/>
            <person name="Coyne R.S."/>
            <person name="Wu M."/>
            <person name="Wu D."/>
            <person name="Thiagarajan M."/>
            <person name="Wortman J.R."/>
            <person name="Badger J.H."/>
            <person name="Ren Q."/>
            <person name="Amedeo P."/>
            <person name="Jones K.M."/>
            <person name="Tallon L.J."/>
            <person name="Delcher A.L."/>
            <person name="Salzberg S.L."/>
            <person name="Silva J.C."/>
            <person name="Haas B.J."/>
            <person name="Majoros W.H."/>
            <person name="Farzad M."/>
            <person name="Carlton J.M."/>
            <person name="Smith R.K. Jr."/>
            <person name="Garg J."/>
            <person name="Pearlman R.E."/>
            <person name="Karrer K.M."/>
            <person name="Sun L."/>
            <person name="Manning G."/>
            <person name="Elde N.C."/>
            <person name="Turkewitz A.P."/>
            <person name="Asai D.J."/>
            <person name="Wilkes D.E."/>
            <person name="Wang Y."/>
            <person name="Cai H."/>
            <person name="Collins K."/>
            <person name="Stewart B.A."/>
            <person name="Lee S.R."/>
            <person name="Wilamowska K."/>
            <person name="Weinberg Z."/>
            <person name="Ruzzo W.L."/>
            <person name="Wloga D."/>
            <person name="Gaertig J."/>
            <person name="Frankel J."/>
            <person name="Tsao C.-C."/>
            <person name="Gorovsky M.A."/>
            <person name="Keeling P.J."/>
            <person name="Waller R.F."/>
            <person name="Patron N.J."/>
            <person name="Cherry J.M."/>
            <person name="Stover N.A."/>
            <person name="Krieger C.J."/>
            <person name="del Toro C."/>
            <person name="Ryder H.F."/>
            <person name="Williamson S.C."/>
            <person name="Barbeau R.A."/>
            <person name="Hamilton E.P."/>
            <person name="Orias E."/>
        </authorList>
    </citation>
    <scope>NUCLEOTIDE SEQUENCE [LARGE SCALE GENOMIC DNA]</scope>
    <source>
        <strain evidence="4">SB210</strain>
    </source>
</reference>
<dbReference type="GeneID" id="7822713"/>
<name>Q232Z8_TETTS</name>